<dbReference type="GeneTree" id="ENSGT00390000017405"/>
<dbReference type="Gene3D" id="3.90.79.10">
    <property type="entry name" value="Nucleoside Triphosphate Pyrophosphohydrolase"/>
    <property type="match status" value="1"/>
</dbReference>
<dbReference type="InterPro" id="IPR039989">
    <property type="entry name" value="NUDT9"/>
</dbReference>
<dbReference type="Pfam" id="PF25969">
    <property type="entry name" value="NUDT9_N"/>
    <property type="match status" value="1"/>
</dbReference>
<dbReference type="PROSITE" id="PS51462">
    <property type="entry name" value="NUDIX"/>
    <property type="match status" value="1"/>
</dbReference>
<dbReference type="InterPro" id="IPR000086">
    <property type="entry name" value="NUDIX_hydrolase_dom"/>
</dbReference>
<dbReference type="InParanoid" id="A0A5F8GZ34"/>
<evidence type="ECO:0000313" key="4">
    <source>
        <dbReference type="Proteomes" id="UP000002280"/>
    </source>
</evidence>
<organism evidence="3 4">
    <name type="scientific">Monodelphis domestica</name>
    <name type="common">Gray short-tailed opossum</name>
    <dbReference type="NCBI Taxonomy" id="13616"/>
    <lineage>
        <taxon>Eukaryota</taxon>
        <taxon>Metazoa</taxon>
        <taxon>Chordata</taxon>
        <taxon>Craniata</taxon>
        <taxon>Vertebrata</taxon>
        <taxon>Euteleostomi</taxon>
        <taxon>Mammalia</taxon>
        <taxon>Metatheria</taxon>
        <taxon>Didelphimorphia</taxon>
        <taxon>Didelphidae</taxon>
        <taxon>Monodelphis</taxon>
    </lineage>
</organism>
<dbReference type="GO" id="GO:0047631">
    <property type="term" value="F:ADP-ribose diphosphatase activity"/>
    <property type="evidence" value="ECO:0007669"/>
    <property type="project" value="InterPro"/>
</dbReference>
<dbReference type="PANTHER" id="PTHR13030:SF8">
    <property type="entry name" value="ADP-RIBOSE PYROPHOSPHATASE, MITOCHONDRIAL"/>
    <property type="match status" value="1"/>
</dbReference>
<feature type="region of interest" description="Disordered" evidence="1">
    <location>
        <begin position="1"/>
        <end position="32"/>
    </location>
</feature>
<dbReference type="Pfam" id="PF00293">
    <property type="entry name" value="NUDIX"/>
    <property type="match status" value="1"/>
</dbReference>
<evidence type="ECO:0000259" key="2">
    <source>
        <dbReference type="PROSITE" id="PS51462"/>
    </source>
</evidence>
<evidence type="ECO:0000313" key="3">
    <source>
        <dbReference type="Ensembl" id="ENSMODP00000052649.1"/>
    </source>
</evidence>
<reference evidence="3 4" key="1">
    <citation type="journal article" date="2007" name="Nature">
        <title>Genome of the marsupial Monodelphis domestica reveals innovation in non-coding sequences.</title>
        <authorList>
            <person name="Mikkelsen T.S."/>
            <person name="Wakefield M.J."/>
            <person name="Aken B."/>
            <person name="Amemiya C.T."/>
            <person name="Chang J.L."/>
            <person name="Duke S."/>
            <person name="Garber M."/>
            <person name="Gentles A.J."/>
            <person name="Goodstadt L."/>
            <person name="Heger A."/>
            <person name="Jurka J."/>
            <person name="Kamal M."/>
            <person name="Mauceli E."/>
            <person name="Searle S.M."/>
            <person name="Sharpe T."/>
            <person name="Baker M.L."/>
            <person name="Batzer M.A."/>
            <person name="Benos P.V."/>
            <person name="Belov K."/>
            <person name="Clamp M."/>
            <person name="Cook A."/>
            <person name="Cuff J."/>
            <person name="Das R."/>
            <person name="Davidow L."/>
            <person name="Deakin J.E."/>
            <person name="Fazzari M.J."/>
            <person name="Glass J.L."/>
            <person name="Grabherr M."/>
            <person name="Greally J.M."/>
            <person name="Gu W."/>
            <person name="Hore T.A."/>
            <person name="Huttley G.A."/>
            <person name="Kleber M."/>
            <person name="Jirtle R.L."/>
            <person name="Koina E."/>
            <person name="Lee J.T."/>
            <person name="Mahony S."/>
            <person name="Marra M.A."/>
            <person name="Miller R.D."/>
            <person name="Nicholls R.D."/>
            <person name="Oda M."/>
            <person name="Papenfuss A.T."/>
            <person name="Parra Z.E."/>
            <person name="Pollock D.D."/>
            <person name="Ray D.A."/>
            <person name="Schein J.E."/>
            <person name="Speed T.P."/>
            <person name="Thompson K."/>
            <person name="VandeBerg J.L."/>
            <person name="Wade C.M."/>
            <person name="Walker J.A."/>
            <person name="Waters P.D."/>
            <person name="Webber C."/>
            <person name="Weidman J.R."/>
            <person name="Xie X."/>
            <person name="Zody M.C."/>
            <person name="Baldwin J."/>
            <person name="Abdouelleil A."/>
            <person name="Abdulkadir J."/>
            <person name="Abebe A."/>
            <person name="Abera B."/>
            <person name="Abreu J."/>
            <person name="Acer S.C."/>
            <person name="Aftuck L."/>
            <person name="Alexander A."/>
            <person name="An P."/>
            <person name="Anderson E."/>
            <person name="Anderson S."/>
            <person name="Arachi H."/>
            <person name="Azer M."/>
            <person name="Bachantsang P."/>
            <person name="Barry A."/>
            <person name="Bayul T."/>
            <person name="Berlin A."/>
            <person name="Bessette D."/>
            <person name="Bloom T."/>
            <person name="Bloom T."/>
            <person name="Boguslavskiy L."/>
            <person name="Bonnet C."/>
            <person name="Boukhgalter B."/>
            <person name="Bourzgui I."/>
            <person name="Brown A."/>
            <person name="Cahill P."/>
            <person name="Channer S."/>
            <person name="Cheshatsang Y."/>
            <person name="Chuda L."/>
            <person name="Citroen M."/>
            <person name="Collymore A."/>
            <person name="Cooke P."/>
            <person name="Costello M."/>
            <person name="D'Aco K."/>
            <person name="Daza R."/>
            <person name="De Haan G."/>
            <person name="DeGray S."/>
            <person name="DeMaso C."/>
            <person name="Dhargay N."/>
            <person name="Dooley K."/>
            <person name="Dooley E."/>
            <person name="Doricent M."/>
            <person name="Dorje P."/>
            <person name="Dorjee K."/>
            <person name="Dupes A."/>
            <person name="Elong R."/>
            <person name="Falk J."/>
            <person name="Farina A."/>
            <person name="Faro S."/>
            <person name="Ferguson D."/>
            <person name="Fisher S."/>
            <person name="Foley C.D."/>
            <person name="Franke A."/>
            <person name="Friedrich D."/>
            <person name="Gadbois L."/>
            <person name="Gearin G."/>
            <person name="Gearin C.R."/>
            <person name="Giannoukos G."/>
            <person name="Goode T."/>
            <person name="Graham J."/>
            <person name="Grandbois E."/>
            <person name="Grewal S."/>
            <person name="Gyaltsen K."/>
            <person name="Hafez N."/>
            <person name="Hagos B."/>
            <person name="Hall J."/>
            <person name="Henson C."/>
            <person name="Hollinger A."/>
            <person name="Honan T."/>
            <person name="Huard M.D."/>
            <person name="Hughes L."/>
            <person name="Hurhula B."/>
            <person name="Husby M.E."/>
            <person name="Kamat A."/>
            <person name="Kanga B."/>
            <person name="Kashin S."/>
            <person name="Khazanovich D."/>
            <person name="Kisner P."/>
            <person name="Lance K."/>
            <person name="Lara M."/>
            <person name="Lee W."/>
            <person name="Lennon N."/>
            <person name="Letendre F."/>
            <person name="LeVine R."/>
            <person name="Lipovsky A."/>
            <person name="Liu X."/>
            <person name="Liu J."/>
            <person name="Liu S."/>
            <person name="Lokyitsang T."/>
            <person name="Lokyitsang Y."/>
            <person name="Lubonja R."/>
            <person name="Lui A."/>
            <person name="MacDonald P."/>
            <person name="Magnisalis V."/>
            <person name="Maru K."/>
            <person name="Matthews C."/>
            <person name="McCusker W."/>
            <person name="McDonough S."/>
            <person name="Mehta T."/>
            <person name="Meldrim J."/>
            <person name="Meneus L."/>
            <person name="Mihai O."/>
            <person name="Mihalev A."/>
            <person name="Mihova T."/>
            <person name="Mittelman R."/>
            <person name="Mlenga V."/>
            <person name="Montmayeur A."/>
            <person name="Mulrain L."/>
            <person name="Navidi A."/>
            <person name="Naylor J."/>
            <person name="Negash T."/>
            <person name="Nguyen T."/>
            <person name="Nguyen N."/>
            <person name="Nicol R."/>
            <person name="Norbu C."/>
            <person name="Norbu N."/>
            <person name="Novod N."/>
            <person name="O'Neill B."/>
            <person name="Osman S."/>
            <person name="Markiewicz E."/>
            <person name="Oyono O.L."/>
            <person name="Patti C."/>
            <person name="Phunkhang P."/>
            <person name="Pierre F."/>
            <person name="Priest M."/>
            <person name="Raghuraman S."/>
            <person name="Rege F."/>
            <person name="Reyes R."/>
            <person name="Rise C."/>
            <person name="Rogov P."/>
            <person name="Ross K."/>
            <person name="Ryan E."/>
            <person name="Settipalli S."/>
            <person name="Shea T."/>
            <person name="Sherpa N."/>
            <person name="Shi L."/>
            <person name="Shih D."/>
            <person name="Sparrow T."/>
            <person name="Spaulding J."/>
            <person name="Stalker J."/>
            <person name="Stange-Thomann N."/>
            <person name="Stavropoulos S."/>
            <person name="Stone C."/>
            <person name="Strader C."/>
            <person name="Tesfaye S."/>
            <person name="Thomson T."/>
            <person name="Thoulutsang Y."/>
            <person name="Thoulutsang D."/>
            <person name="Topham K."/>
            <person name="Topping I."/>
            <person name="Tsamla T."/>
            <person name="Vassiliev H."/>
            <person name="Vo A."/>
            <person name="Wangchuk T."/>
            <person name="Wangdi T."/>
            <person name="Weiand M."/>
            <person name="Wilkinson J."/>
            <person name="Wilson A."/>
            <person name="Yadav S."/>
            <person name="Young G."/>
            <person name="Yu Q."/>
            <person name="Zembek L."/>
            <person name="Zhong D."/>
            <person name="Zimmer A."/>
            <person name="Zwirko Z."/>
            <person name="Jaffe D.B."/>
            <person name="Alvarez P."/>
            <person name="Brockman W."/>
            <person name="Butler J."/>
            <person name="Chin C."/>
            <person name="Gnerre S."/>
            <person name="MacCallum I."/>
            <person name="Graves J.A."/>
            <person name="Ponting C.P."/>
            <person name="Breen M."/>
            <person name="Samollow P.B."/>
            <person name="Lander E.S."/>
            <person name="Lindblad-Toh K."/>
        </authorList>
    </citation>
    <scope>NUCLEOTIDE SEQUENCE [LARGE SCALE GENOMIC DNA]</scope>
</reference>
<accession>A0A5F8GZ34</accession>
<keyword evidence="4" id="KW-1185">Reference proteome</keyword>
<dbReference type="GO" id="GO:0005739">
    <property type="term" value="C:mitochondrion"/>
    <property type="evidence" value="ECO:0000318"/>
    <property type="project" value="GO_Central"/>
</dbReference>
<dbReference type="Bgee" id="ENSMODG00000050463">
    <property type="expression patterns" value="Expressed in kidney and 20 other cell types or tissues"/>
</dbReference>
<feature type="domain" description="Nudix hydrolase" evidence="2">
    <location>
        <begin position="94"/>
        <end position="230"/>
    </location>
</feature>
<dbReference type="STRING" id="13616.ENSMODP00000052649"/>
<dbReference type="PANTHER" id="PTHR13030">
    <property type="entry name" value="NUDIX HYDROLASE"/>
    <property type="match status" value="1"/>
</dbReference>
<dbReference type="Proteomes" id="UP000002280">
    <property type="component" value="Chromosome 4"/>
</dbReference>
<evidence type="ECO:0000256" key="1">
    <source>
        <dbReference type="SAM" id="MobiDB-lite"/>
    </source>
</evidence>
<dbReference type="OMA" id="WREGMYS"/>
<protein>
    <recommendedName>
        <fullName evidence="2">Nudix hydrolase domain-containing protein</fullName>
    </recommendedName>
</protein>
<dbReference type="AlphaFoldDB" id="A0A5F8GZ34"/>
<dbReference type="InterPro" id="IPR015797">
    <property type="entry name" value="NUDIX_hydrolase-like_dom_sf"/>
</dbReference>
<reference evidence="3" key="2">
    <citation type="submission" date="2025-08" db="UniProtKB">
        <authorList>
            <consortium name="Ensembl"/>
        </authorList>
    </citation>
    <scope>IDENTIFICATION</scope>
</reference>
<name>A0A5F8GZ34_MONDO</name>
<proteinExistence type="predicted"/>
<dbReference type="SUPFAM" id="SSF55811">
    <property type="entry name" value="Nudix"/>
    <property type="match status" value="1"/>
</dbReference>
<dbReference type="CDD" id="cd03670">
    <property type="entry name" value="NUDIX_ADPRase_Nudt9"/>
    <property type="match status" value="1"/>
</dbReference>
<dbReference type="Ensembl" id="ENSMODT00000055507.1">
    <property type="protein sequence ID" value="ENSMODP00000052649.1"/>
    <property type="gene ID" value="ENSMODG00000050463.1"/>
</dbReference>
<sequence>MLNMKGARGGGANRNAHSKARMSPYPQSTVERSHVPDEKVSWRVEWHEYKPVEYTAAAILAGPANPAGRTGLGGQGLLGRWGPNHAADPIITRWKRDNHGNKVSHPVSGKDILQFVAIKRKDCGEWAIPGGMVDPGEKISATLKREFGEEAMNSLEHLMVYKGYVDDPRNTDNAWMETEAVNYHDETGETMDNLTLEAGDDAGKVKWVEISDKLKLYASHSQFIELVAKNRGAHWSEDGDQGYHG</sequence>
<reference evidence="3" key="3">
    <citation type="submission" date="2025-09" db="UniProtKB">
        <authorList>
            <consortium name="Ensembl"/>
        </authorList>
    </citation>
    <scope>IDENTIFICATION</scope>
</reference>